<evidence type="ECO:0000313" key="2">
    <source>
        <dbReference type="EMBL" id="PSB22010.1"/>
    </source>
</evidence>
<feature type="transmembrane region" description="Helical" evidence="1">
    <location>
        <begin position="52"/>
        <end position="72"/>
    </location>
</feature>
<keyword evidence="1" id="KW-0472">Membrane</keyword>
<reference evidence="2 3" key="2">
    <citation type="submission" date="2018-03" db="EMBL/GenBank/DDBJ databases">
        <title>The ancient ancestry and fast evolution of plastids.</title>
        <authorList>
            <person name="Moore K.R."/>
            <person name="Magnabosco C."/>
            <person name="Momper L."/>
            <person name="Gold D.A."/>
            <person name="Bosak T."/>
            <person name="Fournier G.P."/>
        </authorList>
    </citation>
    <scope>NUCLEOTIDE SEQUENCE [LARGE SCALE GENOMIC DNA]</scope>
    <source>
        <strain evidence="2 3">ULC007</strain>
    </source>
</reference>
<gene>
    <name evidence="2" type="ORF">C7B65_00930</name>
</gene>
<proteinExistence type="predicted"/>
<keyword evidence="1" id="KW-1133">Transmembrane helix</keyword>
<evidence type="ECO:0000313" key="3">
    <source>
        <dbReference type="Proteomes" id="UP000238634"/>
    </source>
</evidence>
<dbReference type="InterPro" id="IPR047709">
    <property type="entry name" value="HpsJ-like"/>
</dbReference>
<feature type="transmembrane region" description="Helical" evidence="1">
    <location>
        <begin position="84"/>
        <end position="103"/>
    </location>
</feature>
<comment type="caution">
    <text evidence="2">The sequence shown here is derived from an EMBL/GenBank/DDBJ whole genome shotgun (WGS) entry which is preliminary data.</text>
</comment>
<dbReference type="RefSeq" id="WP_073069032.1">
    <property type="nucleotide sequence ID" value="NZ_MPPI01000001.1"/>
</dbReference>
<name>A0A2T1DNC8_9CYAN</name>
<keyword evidence="1" id="KW-0812">Transmembrane</keyword>
<feature type="transmembrane region" description="Helical" evidence="1">
    <location>
        <begin position="176"/>
        <end position="194"/>
    </location>
</feature>
<dbReference type="AlphaFoldDB" id="A0A2T1DNC8"/>
<reference evidence="2 3" key="1">
    <citation type="submission" date="2018-02" db="EMBL/GenBank/DDBJ databases">
        <authorList>
            <person name="Cohen D.B."/>
            <person name="Kent A.D."/>
        </authorList>
    </citation>
    <scope>NUCLEOTIDE SEQUENCE [LARGE SCALE GENOMIC DNA]</scope>
    <source>
        <strain evidence="2 3">ULC007</strain>
    </source>
</reference>
<protein>
    <submittedName>
        <fullName evidence="2">Uncharacterized protein</fullName>
    </submittedName>
</protein>
<sequence length="200" mass="21247">MTTVSSQSFAPAYSSTGLCRIVGVACIAGFIFDVLALVIPPAFGNIEWRLSLFQQVGDRSIILLFGLALLMYGSLESRRLRKRLAIACLILGVLFNLACVLVIRDGLAFQERAVNTISAQASTLQNQIQAVQPGSVQGKVKVTPEDIQKASQALTQQASTLKQNAKTGIVKTSLSSIGNLVIVGIALIGLGQYGNRPSKA</sequence>
<dbReference type="Proteomes" id="UP000238634">
    <property type="component" value="Unassembled WGS sequence"/>
</dbReference>
<keyword evidence="3" id="KW-1185">Reference proteome</keyword>
<feature type="transmembrane region" description="Helical" evidence="1">
    <location>
        <begin position="21"/>
        <end position="40"/>
    </location>
</feature>
<evidence type="ECO:0000256" key="1">
    <source>
        <dbReference type="SAM" id="Phobius"/>
    </source>
</evidence>
<organism evidence="2 3">
    <name type="scientific">Phormidesmis priestleyi ULC007</name>
    <dbReference type="NCBI Taxonomy" id="1920490"/>
    <lineage>
        <taxon>Bacteria</taxon>
        <taxon>Bacillati</taxon>
        <taxon>Cyanobacteriota</taxon>
        <taxon>Cyanophyceae</taxon>
        <taxon>Leptolyngbyales</taxon>
        <taxon>Leptolyngbyaceae</taxon>
        <taxon>Phormidesmis</taxon>
    </lineage>
</organism>
<accession>A0A2T1DNC8</accession>
<dbReference type="EMBL" id="PVWG01000001">
    <property type="protein sequence ID" value="PSB22010.1"/>
    <property type="molecule type" value="Genomic_DNA"/>
</dbReference>
<dbReference type="NCBIfam" id="NF038305">
    <property type="entry name" value="HpsJ_fam"/>
    <property type="match status" value="1"/>
</dbReference>
<dbReference type="OrthoDB" id="531859at2"/>